<dbReference type="EMBL" id="JXTP01000007">
    <property type="protein sequence ID" value="KIU30067.1"/>
    <property type="molecule type" value="Genomic_DNA"/>
</dbReference>
<comment type="caution">
    <text evidence="2">The sequence shown here is derived from an EMBL/GenBank/DDBJ whole genome shotgun (WGS) entry which is preliminary data.</text>
</comment>
<dbReference type="Proteomes" id="UP000033203">
    <property type="component" value="Unassembled WGS sequence"/>
</dbReference>
<gene>
    <name evidence="2" type="ORF">SR41_01190</name>
</gene>
<keyword evidence="1" id="KW-0732">Signal</keyword>
<dbReference type="PATRIC" id="fig|1549858.7.peg.1894"/>
<feature type="signal peptide" evidence="1">
    <location>
        <begin position="1"/>
        <end position="37"/>
    </location>
</feature>
<name>A0A0D1MI80_9SPHN</name>
<feature type="chain" id="PRO_5002243712" description="Alginate export domain-containing protein" evidence="1">
    <location>
        <begin position="38"/>
        <end position="421"/>
    </location>
</feature>
<organism evidence="2 3">
    <name type="scientific">Sphingomonas melonis</name>
    <dbReference type="NCBI Taxonomy" id="152682"/>
    <lineage>
        <taxon>Bacteria</taxon>
        <taxon>Pseudomonadati</taxon>
        <taxon>Pseudomonadota</taxon>
        <taxon>Alphaproteobacteria</taxon>
        <taxon>Sphingomonadales</taxon>
        <taxon>Sphingomonadaceae</taxon>
        <taxon>Sphingomonas</taxon>
    </lineage>
</organism>
<evidence type="ECO:0000313" key="3">
    <source>
        <dbReference type="Proteomes" id="UP000033203"/>
    </source>
</evidence>
<evidence type="ECO:0000313" key="2">
    <source>
        <dbReference type="EMBL" id="KIU30067.1"/>
    </source>
</evidence>
<dbReference type="AlphaFoldDB" id="A0A0D1MI80"/>
<reference evidence="2 3" key="1">
    <citation type="submission" date="2015-01" db="EMBL/GenBank/DDBJ databases">
        <title>Genome of Sphingomonas taxi strain 30a.</title>
        <authorList>
            <person name="Eevers N."/>
            <person name="Van Hamme J."/>
            <person name="Bottos E."/>
            <person name="Weyens N."/>
            <person name="Vangronsveld J."/>
        </authorList>
    </citation>
    <scope>NUCLEOTIDE SEQUENCE [LARGE SCALE GENOMIC DNA]</scope>
    <source>
        <strain evidence="2 3">30a</strain>
    </source>
</reference>
<sequence length="421" mass="45510">MDSAFLRDTDAVRTRSMRLTAPLLALATVLPALPAAAQTVTPLAEARLRYEHVEQDGLPQDSDAVTVRLRTGVQAAIGRFSGLVQAQGNLAILPDYFDGLHGPATLRPLIADPDSVAIYRAQVRYAAPGVVITAGRQVIQLDDERFVGAAAFRNNGQTFDAVRTEITAMPGLKADVSYVWSVRTVNGIEGRGARPTAIGGNTVLANLGWESPIGKVTGFAYLIDEDEAAVQGYRLSSQTYGGRLAGAQPLGTAKLAYQLSYARQSDYHRNPNKYAADYWLADLSLDLNGPKVGGGYEVLGAGRGASAGATYASFQTPFSAIFKFQGWADKLTTTPADGIRDAYASAGWGWKQIGTLKAVSLTAVYHRFDSDRLSRRYGDELNLLASAKLGKTTASLRYADYRADRLFTDTQKLWMQLDWAL</sequence>
<evidence type="ECO:0000256" key="1">
    <source>
        <dbReference type="SAM" id="SignalP"/>
    </source>
</evidence>
<protein>
    <recommendedName>
        <fullName evidence="4">Alginate export domain-containing protein</fullName>
    </recommendedName>
</protein>
<evidence type="ECO:0008006" key="4">
    <source>
        <dbReference type="Google" id="ProtNLM"/>
    </source>
</evidence>
<proteinExistence type="predicted"/>
<accession>A0A0D1MI80</accession>